<dbReference type="RefSeq" id="WP_055661662.1">
    <property type="nucleotide sequence ID" value="NZ_CXST01000012.1"/>
</dbReference>
<dbReference type="Gene3D" id="3.50.50.60">
    <property type="entry name" value="FAD/NAD(P)-binding domain"/>
    <property type="match status" value="1"/>
</dbReference>
<dbReference type="PRINTS" id="PR00368">
    <property type="entry name" value="FADPNR"/>
</dbReference>
<dbReference type="GO" id="GO:0004497">
    <property type="term" value="F:monooxygenase activity"/>
    <property type="evidence" value="ECO:0007669"/>
    <property type="project" value="TreeGrafter"/>
</dbReference>
<accession>A0A0M6YDS3</accession>
<dbReference type="OrthoDB" id="9773233at2"/>
<dbReference type="EMBL" id="CXST01000012">
    <property type="protein sequence ID" value="CTQ47653.1"/>
    <property type="molecule type" value="Genomic_DNA"/>
</dbReference>
<dbReference type="InterPro" id="IPR036188">
    <property type="entry name" value="FAD/NAD-bd_sf"/>
</dbReference>
<sequence>MNRSPRQLSVSHGSEEIDVLVIGAGQAGLAAGYYLARPELSFQIVDRHARVGDSWRHRYDSLTLFTPRAFSSLPGLALDGDPEGYPTRDEFANYLETYASHFDLPVHSGNGVARLERRADERFAAQLDDGRYIVAKAVIVATGAFQKPIIPTIAAGFDSAVKQLTPESYHNPSDLPIGMVLIVGDGASGRDIAAELALTHEVVLAAGRSRRLFPERILGQSTWWWLHTLGLMRARPESTIGRVMRRADPFPDRDRSLDDLERRGVAVAKRLVSSQDRLAFFADGSKRVIDSVIWCIGYRDDSAWLQIPGSTRSNGSILQEGSLSPVPGLFHLGRPWQRNRASAFVMGAGEDASAVVAACAKFCSGRDVPL</sequence>
<dbReference type="EC" id="1.-.-.-" evidence="2"/>
<dbReference type="InterPro" id="IPR050982">
    <property type="entry name" value="Auxin_biosynth/cation_transpt"/>
</dbReference>
<dbReference type="GO" id="GO:0050660">
    <property type="term" value="F:flavin adenine dinucleotide binding"/>
    <property type="evidence" value="ECO:0007669"/>
    <property type="project" value="TreeGrafter"/>
</dbReference>
<protein>
    <submittedName>
        <fullName evidence="2">Putative oxidoreductase CzcO</fullName>
        <ecNumber evidence="2">1.-.-.-</ecNumber>
    </submittedName>
</protein>
<organism evidence="2 3">
    <name type="scientific">Roseibium aggregatum</name>
    <dbReference type="NCBI Taxonomy" id="187304"/>
    <lineage>
        <taxon>Bacteria</taxon>
        <taxon>Pseudomonadati</taxon>
        <taxon>Pseudomonadota</taxon>
        <taxon>Alphaproteobacteria</taxon>
        <taxon>Hyphomicrobiales</taxon>
        <taxon>Stappiaceae</taxon>
        <taxon>Roseibium</taxon>
    </lineage>
</organism>
<dbReference type="PRINTS" id="PR00469">
    <property type="entry name" value="PNDRDTASEII"/>
</dbReference>
<keyword evidence="1 2" id="KW-0560">Oxidoreductase</keyword>
<dbReference type="PANTHER" id="PTHR43539">
    <property type="entry name" value="FLAVIN-BINDING MONOOXYGENASE-LIKE PROTEIN (AFU_ORTHOLOGUE AFUA_4G09220)"/>
    <property type="match status" value="1"/>
</dbReference>
<reference evidence="3" key="1">
    <citation type="submission" date="2015-07" db="EMBL/GenBank/DDBJ databases">
        <authorList>
            <person name="Rodrigo-Torres Lidia"/>
            <person name="Arahal R.David."/>
        </authorList>
    </citation>
    <scope>NUCLEOTIDE SEQUENCE [LARGE SCALE GENOMIC DNA]</scope>
    <source>
        <strain evidence="3">CECT 4801</strain>
    </source>
</reference>
<dbReference type="Proteomes" id="UP000048926">
    <property type="component" value="Unassembled WGS sequence"/>
</dbReference>
<evidence type="ECO:0000313" key="2">
    <source>
        <dbReference type="EMBL" id="CTQ47653.1"/>
    </source>
</evidence>
<evidence type="ECO:0000256" key="1">
    <source>
        <dbReference type="ARBA" id="ARBA00023002"/>
    </source>
</evidence>
<dbReference type="SUPFAM" id="SSF51905">
    <property type="entry name" value="FAD/NAD(P)-binding domain"/>
    <property type="match status" value="2"/>
</dbReference>
<keyword evidence="3" id="KW-1185">Reference proteome</keyword>
<name>A0A0M6YDS3_9HYPH</name>
<gene>
    <name evidence="2" type="primary">czcO_3</name>
    <name evidence="2" type="ORF">LAL4801_06115</name>
</gene>
<dbReference type="AlphaFoldDB" id="A0A0M6YDS3"/>
<dbReference type="Pfam" id="PF13738">
    <property type="entry name" value="Pyr_redox_3"/>
    <property type="match status" value="1"/>
</dbReference>
<proteinExistence type="predicted"/>
<evidence type="ECO:0000313" key="3">
    <source>
        <dbReference type="Proteomes" id="UP000048926"/>
    </source>
</evidence>
<dbReference type="PANTHER" id="PTHR43539:SF78">
    <property type="entry name" value="FLAVIN-CONTAINING MONOOXYGENASE"/>
    <property type="match status" value="1"/>
</dbReference>